<name>A0A2K4FAT7_9STAP</name>
<dbReference type="Proteomes" id="UP000242712">
    <property type="component" value="Unassembled WGS sequence"/>
</dbReference>
<reference evidence="3 4" key="1">
    <citation type="submission" date="2017-08" db="EMBL/GenBank/DDBJ databases">
        <title>Draft genome sequences of 64 type strains of genus Staph aureus.</title>
        <authorList>
            <person name="Cole K."/>
            <person name="Golubchik T."/>
            <person name="Russell J."/>
            <person name="Foster D."/>
            <person name="Llewelyn M."/>
            <person name="Wilson D."/>
            <person name="Crook D."/>
            <person name="Paul J."/>
        </authorList>
    </citation>
    <scope>NUCLEOTIDE SEQUENCE [LARGE SCALE GENOMIC DNA]</scope>
    <source>
        <strain evidence="3 4">DSM 29875</strain>
    </source>
</reference>
<evidence type="ECO:0000313" key="3">
    <source>
        <dbReference type="EMBL" id="POA08397.1"/>
    </source>
</evidence>
<keyword evidence="2" id="KW-0732">Signal</keyword>
<dbReference type="OrthoDB" id="2414644at2"/>
<accession>A0A2K4FAT7</accession>
<dbReference type="RefSeq" id="WP_103372183.1">
    <property type="nucleotide sequence ID" value="NZ_CBCRVO010000002.1"/>
</dbReference>
<organism evidence="3 4">
    <name type="scientific">Staphylococcus argensis</name>
    <dbReference type="NCBI Taxonomy" id="1607738"/>
    <lineage>
        <taxon>Bacteria</taxon>
        <taxon>Bacillati</taxon>
        <taxon>Bacillota</taxon>
        <taxon>Bacilli</taxon>
        <taxon>Bacillales</taxon>
        <taxon>Staphylococcaceae</taxon>
        <taxon>Staphylococcus</taxon>
    </lineage>
</organism>
<proteinExistence type="predicted"/>
<evidence type="ECO:0000256" key="2">
    <source>
        <dbReference type="SAM" id="SignalP"/>
    </source>
</evidence>
<comment type="caution">
    <text evidence="3">The sequence shown here is derived from an EMBL/GenBank/DDBJ whole genome shotgun (WGS) entry which is preliminary data.</text>
</comment>
<dbReference type="EMBL" id="PPPX01000016">
    <property type="protein sequence ID" value="POA08397.1"/>
    <property type="molecule type" value="Genomic_DNA"/>
</dbReference>
<evidence type="ECO:0008006" key="5">
    <source>
        <dbReference type="Google" id="ProtNLM"/>
    </source>
</evidence>
<dbReference type="PROSITE" id="PS51257">
    <property type="entry name" value="PROKAR_LIPOPROTEIN"/>
    <property type="match status" value="1"/>
</dbReference>
<sequence>MKTIFKLIPILLLVGTLYACGNDESTNDNNDESYKHASNKSDSSKKDNDNKNNTESKEDDAQKTNKIELHDYMNSSKKKIMYRVATNIYGEPTKNGDQFELEDVKSKIKGSFDKDGFLDKIVAVQNGKTRQFKIEQIDSASSITGKIKYTFNECLKYDTDKLMDKFDHYEDKHSDQPSKFVEPRKAARLDEEGNVSTTSYLFGQKDTGHSYDKDANNREYKELKEALKKNNPSHSSVDDDKIERYFTFNTSIKPFEYKGQYYSGLAYYSDAGHAGNIERLLLVPVDHKNDQIVLDDKNYFNKDEIIGYKDTDKGEKEKKEKEDELDNL</sequence>
<evidence type="ECO:0000256" key="1">
    <source>
        <dbReference type="SAM" id="MobiDB-lite"/>
    </source>
</evidence>
<feature type="signal peptide" evidence="2">
    <location>
        <begin position="1"/>
        <end position="21"/>
    </location>
</feature>
<gene>
    <name evidence="3" type="ORF">CD039_09960</name>
</gene>
<dbReference type="GeneID" id="98298667"/>
<feature type="compositionally biased region" description="Basic and acidic residues" evidence="1">
    <location>
        <begin position="42"/>
        <end position="68"/>
    </location>
</feature>
<evidence type="ECO:0000313" key="4">
    <source>
        <dbReference type="Proteomes" id="UP000242712"/>
    </source>
</evidence>
<feature type="chain" id="PRO_5014317942" description="DUF5068 domain-containing protein" evidence="2">
    <location>
        <begin position="22"/>
        <end position="328"/>
    </location>
</feature>
<keyword evidence="4" id="KW-1185">Reference proteome</keyword>
<dbReference type="AlphaFoldDB" id="A0A2K4FAT7"/>
<feature type="region of interest" description="Disordered" evidence="1">
    <location>
        <begin position="25"/>
        <end position="68"/>
    </location>
</feature>
<protein>
    <recommendedName>
        <fullName evidence="5">DUF5068 domain-containing protein</fullName>
    </recommendedName>
</protein>